<dbReference type="NCBIfam" id="TIGR00133">
    <property type="entry name" value="gatB"/>
    <property type="match status" value="1"/>
</dbReference>
<dbReference type="InterPro" id="IPR004413">
    <property type="entry name" value="GatB"/>
</dbReference>
<dbReference type="EMBL" id="JACNJN010000170">
    <property type="protein sequence ID" value="MBC8336530.1"/>
    <property type="molecule type" value="Genomic_DNA"/>
</dbReference>
<sequence length="490" mass="54268">MEFEPVIGLEVHVELATESKMFCGCPVVDSVEAEPNTAVCPVCAGMPGALPVANERAVEFAMRVGLALGCKIEPVSIFARKNYFYPDLPKGYQISQFEEPLATNGEMRIQTEDGEKTIRVLRAHLEEDAGKLTHIKPPEGLKPSGGTSLVDLNRAGVPLLEIVSEPDMHSAAEARAYAENLRNILRYLGVNSGDMEKGVIRFEANTSVRPVGTSELGTRTEVKNLNSFRAMEDAINYEIDRQSKLIEEGGEVDQVTMGWDEAKAETYTQRGKEDSHDYRYFPEPDLPPLKIDADWVNRVRAELPELPDAKFQRFVTEFKLSEYDARVLVSEKAIADYFESALKKLPATIKPKMLFNWMSGELFALMNQAEVGIDEIKVTPAALAELVILVSEGGINKNTAKEVLGEVFASGKSPKAIVTERGLGQVSDGDLIAGLVSEVLNENQPEVTSYREGKEGVVNWLFGQVMKKARGQANPQILREELMRQLKSWM</sequence>
<dbReference type="PANTHER" id="PTHR11659">
    <property type="entry name" value="GLUTAMYL-TRNA GLN AMIDOTRANSFERASE SUBUNIT B MITOCHONDRIAL AND PROKARYOTIC PET112-RELATED"/>
    <property type="match status" value="1"/>
</dbReference>
<proteinExistence type="inferred from homology"/>
<dbReference type="PROSITE" id="PS01234">
    <property type="entry name" value="GATB"/>
    <property type="match status" value="1"/>
</dbReference>
<comment type="similarity">
    <text evidence="1 10">Belongs to the GatB/GatE family. GatB subfamily.</text>
</comment>
<evidence type="ECO:0000256" key="1">
    <source>
        <dbReference type="ARBA" id="ARBA00005306"/>
    </source>
</evidence>
<dbReference type="FunFam" id="1.10.10.410:FF:000001">
    <property type="entry name" value="Aspartyl/glutamyl-tRNA(Asn/Gln) amidotransferase subunit B"/>
    <property type="match status" value="1"/>
</dbReference>
<dbReference type="SUPFAM" id="SSF55931">
    <property type="entry name" value="Glutamine synthetase/guanido kinase"/>
    <property type="match status" value="1"/>
</dbReference>
<keyword evidence="5 10" id="KW-0067">ATP-binding</keyword>
<dbReference type="Proteomes" id="UP000614469">
    <property type="component" value="Unassembled WGS sequence"/>
</dbReference>
<dbReference type="Gene3D" id="1.10.150.380">
    <property type="entry name" value="GatB domain, N-terminal subdomain"/>
    <property type="match status" value="1"/>
</dbReference>
<dbReference type="PANTHER" id="PTHR11659:SF0">
    <property type="entry name" value="GLUTAMYL-TRNA(GLN) AMIDOTRANSFERASE SUBUNIT B, MITOCHONDRIAL"/>
    <property type="match status" value="1"/>
</dbReference>
<dbReference type="SMART" id="SM00845">
    <property type="entry name" value="GatB_Yqey"/>
    <property type="match status" value="1"/>
</dbReference>
<evidence type="ECO:0000256" key="4">
    <source>
        <dbReference type="ARBA" id="ARBA00022741"/>
    </source>
</evidence>
<dbReference type="InterPro" id="IPR006075">
    <property type="entry name" value="Asn/Gln-tRNA_Trfase_suB/E_cat"/>
</dbReference>
<comment type="catalytic activity">
    <reaction evidence="9 10">
        <text>L-glutamyl-tRNA(Gln) + L-glutamine + ATP + H2O = L-glutaminyl-tRNA(Gln) + L-glutamate + ADP + phosphate + H(+)</text>
        <dbReference type="Rhea" id="RHEA:17521"/>
        <dbReference type="Rhea" id="RHEA-COMP:9681"/>
        <dbReference type="Rhea" id="RHEA-COMP:9684"/>
        <dbReference type="ChEBI" id="CHEBI:15377"/>
        <dbReference type="ChEBI" id="CHEBI:15378"/>
        <dbReference type="ChEBI" id="CHEBI:29985"/>
        <dbReference type="ChEBI" id="CHEBI:30616"/>
        <dbReference type="ChEBI" id="CHEBI:43474"/>
        <dbReference type="ChEBI" id="CHEBI:58359"/>
        <dbReference type="ChEBI" id="CHEBI:78520"/>
        <dbReference type="ChEBI" id="CHEBI:78521"/>
        <dbReference type="ChEBI" id="CHEBI:456216"/>
    </reaction>
</comment>
<dbReference type="InterPro" id="IPR017959">
    <property type="entry name" value="Asn/Gln-tRNA_amidoTrfase_suB/E"/>
</dbReference>
<keyword evidence="4 10" id="KW-0547">Nucleotide-binding</keyword>
<keyword evidence="3 10" id="KW-0436">Ligase</keyword>
<dbReference type="GO" id="GO:0005524">
    <property type="term" value="F:ATP binding"/>
    <property type="evidence" value="ECO:0007669"/>
    <property type="project" value="UniProtKB-KW"/>
</dbReference>
<feature type="domain" description="Asn/Gln amidotransferase" evidence="11">
    <location>
        <begin position="336"/>
        <end position="486"/>
    </location>
</feature>
<comment type="subunit">
    <text evidence="2 10">Heterotrimer of A, B and C subunits.</text>
</comment>
<evidence type="ECO:0000256" key="8">
    <source>
        <dbReference type="ARBA" id="ARBA00047380"/>
    </source>
</evidence>
<dbReference type="InterPro" id="IPR003789">
    <property type="entry name" value="Asn/Gln_tRNA_amidoTrase-B-like"/>
</dbReference>
<evidence type="ECO:0000256" key="2">
    <source>
        <dbReference type="ARBA" id="ARBA00011123"/>
    </source>
</evidence>
<dbReference type="InterPro" id="IPR042114">
    <property type="entry name" value="GatB_C_1"/>
</dbReference>
<dbReference type="InterPro" id="IPR014746">
    <property type="entry name" value="Gln_synth/guanido_kin_cat_dom"/>
</dbReference>
<evidence type="ECO:0000259" key="11">
    <source>
        <dbReference type="SMART" id="SM00845"/>
    </source>
</evidence>
<dbReference type="GO" id="GO:0050567">
    <property type="term" value="F:glutaminyl-tRNA synthase (glutamine-hydrolyzing) activity"/>
    <property type="evidence" value="ECO:0007669"/>
    <property type="project" value="UniProtKB-UniRule"/>
</dbReference>
<reference evidence="12 13" key="1">
    <citation type="submission" date="2020-08" db="EMBL/GenBank/DDBJ databases">
        <title>Bridging the membrane lipid divide: bacteria of the FCB group superphylum have the potential to synthesize archaeal ether lipids.</title>
        <authorList>
            <person name="Villanueva L."/>
            <person name="Von Meijenfeldt F.A.B."/>
            <person name="Westbye A.B."/>
            <person name="Yadav S."/>
            <person name="Hopmans E.C."/>
            <person name="Dutilh B.E."/>
            <person name="Sinninghe Damste J.S."/>
        </authorList>
    </citation>
    <scope>NUCLEOTIDE SEQUENCE [LARGE SCALE GENOMIC DNA]</scope>
    <source>
        <strain evidence="12">NIOZ-UU36</strain>
    </source>
</reference>
<evidence type="ECO:0000313" key="13">
    <source>
        <dbReference type="Proteomes" id="UP000614469"/>
    </source>
</evidence>
<dbReference type="GO" id="GO:0070681">
    <property type="term" value="P:glutaminyl-tRNAGln biosynthesis via transamidation"/>
    <property type="evidence" value="ECO:0007669"/>
    <property type="project" value="TreeGrafter"/>
</dbReference>
<dbReference type="InterPro" id="IPR018027">
    <property type="entry name" value="Asn/Gln_amidotransferase"/>
</dbReference>
<name>A0A8J6NKG8_9CHLR</name>
<dbReference type="NCBIfam" id="NF004012">
    <property type="entry name" value="PRK05477.1-2"/>
    <property type="match status" value="1"/>
</dbReference>
<dbReference type="Pfam" id="PF02934">
    <property type="entry name" value="GatB_N"/>
    <property type="match status" value="1"/>
</dbReference>
<gene>
    <name evidence="10 12" type="primary">gatB</name>
    <name evidence="12" type="ORF">H8E29_14810</name>
</gene>
<dbReference type="Gene3D" id="1.10.10.410">
    <property type="match status" value="1"/>
</dbReference>
<dbReference type="Pfam" id="PF02637">
    <property type="entry name" value="GatB_Yqey"/>
    <property type="match status" value="1"/>
</dbReference>
<comment type="catalytic activity">
    <reaction evidence="8 10">
        <text>L-aspartyl-tRNA(Asn) + L-glutamine + ATP + H2O = L-asparaginyl-tRNA(Asn) + L-glutamate + ADP + phosphate + 2 H(+)</text>
        <dbReference type="Rhea" id="RHEA:14513"/>
        <dbReference type="Rhea" id="RHEA-COMP:9674"/>
        <dbReference type="Rhea" id="RHEA-COMP:9677"/>
        <dbReference type="ChEBI" id="CHEBI:15377"/>
        <dbReference type="ChEBI" id="CHEBI:15378"/>
        <dbReference type="ChEBI" id="CHEBI:29985"/>
        <dbReference type="ChEBI" id="CHEBI:30616"/>
        <dbReference type="ChEBI" id="CHEBI:43474"/>
        <dbReference type="ChEBI" id="CHEBI:58359"/>
        <dbReference type="ChEBI" id="CHEBI:78515"/>
        <dbReference type="ChEBI" id="CHEBI:78516"/>
        <dbReference type="ChEBI" id="CHEBI:456216"/>
    </reaction>
</comment>
<dbReference type="InterPro" id="IPR017958">
    <property type="entry name" value="Gln-tRNA_amidoTrfase_suB_CS"/>
</dbReference>
<dbReference type="GO" id="GO:0006412">
    <property type="term" value="P:translation"/>
    <property type="evidence" value="ECO:0007669"/>
    <property type="project" value="UniProtKB-UniRule"/>
</dbReference>
<dbReference type="AlphaFoldDB" id="A0A8J6NKG8"/>
<keyword evidence="6 10" id="KW-0648">Protein biosynthesis</keyword>
<dbReference type="SUPFAM" id="SSF89095">
    <property type="entry name" value="GatB/YqeY motif"/>
    <property type="match status" value="1"/>
</dbReference>
<dbReference type="HAMAP" id="MF_00121">
    <property type="entry name" value="GatB"/>
    <property type="match status" value="1"/>
</dbReference>
<evidence type="ECO:0000313" key="12">
    <source>
        <dbReference type="EMBL" id="MBC8336530.1"/>
    </source>
</evidence>
<evidence type="ECO:0000256" key="6">
    <source>
        <dbReference type="ARBA" id="ARBA00022917"/>
    </source>
</evidence>
<evidence type="ECO:0000256" key="9">
    <source>
        <dbReference type="ARBA" id="ARBA00047913"/>
    </source>
</evidence>
<evidence type="ECO:0000256" key="7">
    <source>
        <dbReference type="ARBA" id="ARBA00024799"/>
    </source>
</evidence>
<evidence type="ECO:0000256" key="10">
    <source>
        <dbReference type="HAMAP-Rule" id="MF_00121"/>
    </source>
</evidence>
<protein>
    <recommendedName>
        <fullName evidence="10">Aspartyl/glutamyl-tRNA(Asn/Gln) amidotransferase subunit B</fullName>
        <shortName evidence="10">Asp/Glu-ADT subunit B</shortName>
        <ecNumber evidence="10">6.3.5.-</ecNumber>
    </recommendedName>
</protein>
<dbReference type="InterPro" id="IPR023168">
    <property type="entry name" value="GatB_Yqey_C_2"/>
</dbReference>
<accession>A0A8J6NKG8</accession>
<dbReference type="NCBIfam" id="NF004014">
    <property type="entry name" value="PRK05477.1-4"/>
    <property type="match status" value="1"/>
</dbReference>
<organism evidence="12 13">
    <name type="scientific">Candidatus Desulfolinea nitratireducens</name>
    <dbReference type="NCBI Taxonomy" id="2841698"/>
    <lineage>
        <taxon>Bacteria</taxon>
        <taxon>Bacillati</taxon>
        <taxon>Chloroflexota</taxon>
        <taxon>Anaerolineae</taxon>
        <taxon>Anaerolineales</taxon>
        <taxon>Anaerolineales incertae sedis</taxon>
        <taxon>Candidatus Desulfolinea</taxon>
    </lineage>
</organism>
<evidence type="ECO:0000256" key="5">
    <source>
        <dbReference type="ARBA" id="ARBA00022840"/>
    </source>
</evidence>
<evidence type="ECO:0000256" key="3">
    <source>
        <dbReference type="ARBA" id="ARBA00022598"/>
    </source>
</evidence>
<comment type="caution">
    <text evidence="12">The sequence shown here is derived from an EMBL/GenBank/DDBJ whole genome shotgun (WGS) entry which is preliminary data.</text>
</comment>
<comment type="function">
    <text evidence="7 10">Allows the formation of correctly charged Asn-tRNA(Asn) or Gln-tRNA(Gln) through the transamidation of misacylated Asp-tRNA(Asn) or Glu-tRNA(Gln) in organisms which lack either or both of asparaginyl-tRNA or glutaminyl-tRNA synthetases. The reaction takes place in the presence of glutamine and ATP through an activated phospho-Asp-tRNA(Asn) or phospho-Glu-tRNA(Gln).</text>
</comment>
<dbReference type="EC" id="6.3.5.-" evidence="10"/>